<name>A0A0L0CJU8_LUCCU</name>
<feature type="transmembrane region" description="Helical" evidence="6">
    <location>
        <begin position="39"/>
        <end position="58"/>
    </location>
</feature>
<evidence type="ECO:0000313" key="8">
    <source>
        <dbReference type="Proteomes" id="UP000037069"/>
    </source>
</evidence>
<dbReference type="Proteomes" id="UP000037069">
    <property type="component" value="Unassembled WGS sequence"/>
</dbReference>
<dbReference type="AlphaFoldDB" id="A0A0L0CJU8"/>
<dbReference type="InterPro" id="IPR013604">
    <property type="entry name" value="7TM_chemorcpt"/>
</dbReference>
<feature type="transmembrane region" description="Helical" evidence="6">
    <location>
        <begin position="166"/>
        <end position="187"/>
    </location>
</feature>
<evidence type="ECO:0000256" key="3">
    <source>
        <dbReference type="ARBA" id="ARBA00022692"/>
    </source>
</evidence>
<comment type="caution">
    <text evidence="7">The sequence shown here is derived from an EMBL/GenBank/DDBJ whole genome shotgun (WGS) entry which is preliminary data.</text>
</comment>
<keyword evidence="2" id="KW-1003">Cell membrane</keyword>
<feature type="transmembrane region" description="Helical" evidence="6">
    <location>
        <begin position="193"/>
        <end position="210"/>
    </location>
</feature>
<feature type="transmembrane region" description="Helical" evidence="6">
    <location>
        <begin position="723"/>
        <end position="744"/>
    </location>
</feature>
<keyword evidence="4 6" id="KW-1133">Transmembrane helix</keyword>
<evidence type="ECO:0000313" key="7">
    <source>
        <dbReference type="EMBL" id="KNC32520.1"/>
    </source>
</evidence>
<feature type="transmembrane region" description="Helical" evidence="6">
    <location>
        <begin position="281"/>
        <end position="304"/>
    </location>
</feature>
<evidence type="ECO:0000256" key="4">
    <source>
        <dbReference type="ARBA" id="ARBA00022989"/>
    </source>
</evidence>
<evidence type="ECO:0000256" key="6">
    <source>
        <dbReference type="SAM" id="Phobius"/>
    </source>
</evidence>
<dbReference type="OrthoDB" id="6366728at2759"/>
<keyword evidence="7" id="KW-0675">Receptor</keyword>
<dbReference type="EMBL" id="JRES01000302">
    <property type="protein sequence ID" value="KNC32520.1"/>
    <property type="molecule type" value="Genomic_DNA"/>
</dbReference>
<dbReference type="Pfam" id="PF08395">
    <property type="entry name" value="7tm_7"/>
    <property type="match status" value="3"/>
</dbReference>
<proteinExistence type="predicted"/>
<comment type="subcellular location">
    <subcellularLocation>
        <location evidence="1">Cell membrane</location>
        <topology evidence="1">Multi-pass membrane protein</topology>
    </subcellularLocation>
</comment>
<keyword evidence="3 6" id="KW-0812">Transmembrane</keyword>
<accession>A0A0L0CJU8</accession>
<feature type="transmembrane region" description="Helical" evidence="6">
    <location>
        <begin position="817"/>
        <end position="836"/>
    </location>
</feature>
<feature type="transmembrane region" description="Helical" evidence="6">
    <location>
        <begin position="842"/>
        <end position="859"/>
    </location>
</feature>
<dbReference type="GO" id="GO:0050909">
    <property type="term" value="P:sensory perception of taste"/>
    <property type="evidence" value="ECO:0007669"/>
    <property type="project" value="InterPro"/>
</dbReference>
<dbReference type="OMA" id="QFIFYIE"/>
<feature type="transmembrane region" description="Helical" evidence="6">
    <location>
        <begin position="589"/>
        <end position="612"/>
    </location>
</feature>
<feature type="transmembrane region" description="Helical" evidence="6">
    <location>
        <begin position="472"/>
        <end position="493"/>
    </location>
</feature>
<evidence type="ECO:0000256" key="5">
    <source>
        <dbReference type="ARBA" id="ARBA00023136"/>
    </source>
</evidence>
<keyword evidence="8" id="KW-1185">Reference proteome</keyword>
<feature type="transmembrane region" description="Helical" evidence="6">
    <location>
        <begin position="967"/>
        <end position="984"/>
    </location>
</feature>
<feature type="transmembrane region" description="Helical" evidence="6">
    <location>
        <begin position="1042"/>
        <end position="1061"/>
    </location>
</feature>
<evidence type="ECO:0000256" key="2">
    <source>
        <dbReference type="ARBA" id="ARBA00022475"/>
    </source>
</evidence>
<feature type="transmembrane region" description="Helical" evidence="6">
    <location>
        <begin position="386"/>
        <end position="405"/>
    </location>
</feature>
<reference evidence="7 8" key="1">
    <citation type="journal article" date="2015" name="Nat. Commun.">
        <title>Lucilia cuprina genome unlocks parasitic fly biology to underpin future interventions.</title>
        <authorList>
            <person name="Anstead C.A."/>
            <person name="Korhonen P.K."/>
            <person name="Young N.D."/>
            <person name="Hall R.S."/>
            <person name="Jex A.R."/>
            <person name="Murali S.C."/>
            <person name="Hughes D.S."/>
            <person name="Lee S.F."/>
            <person name="Perry T."/>
            <person name="Stroehlein A.J."/>
            <person name="Ansell B.R."/>
            <person name="Breugelmans B."/>
            <person name="Hofmann A."/>
            <person name="Qu J."/>
            <person name="Dugan S."/>
            <person name="Lee S.L."/>
            <person name="Chao H."/>
            <person name="Dinh H."/>
            <person name="Han Y."/>
            <person name="Doddapaneni H.V."/>
            <person name="Worley K.C."/>
            <person name="Muzny D.M."/>
            <person name="Ioannidis P."/>
            <person name="Waterhouse R.M."/>
            <person name="Zdobnov E.M."/>
            <person name="James P.J."/>
            <person name="Bagnall N.H."/>
            <person name="Kotze A.C."/>
            <person name="Gibbs R.A."/>
            <person name="Richards S."/>
            <person name="Batterham P."/>
            <person name="Gasser R.B."/>
        </authorList>
    </citation>
    <scope>NUCLEOTIDE SEQUENCE [LARGE SCALE GENOMIC DNA]</scope>
    <source>
        <strain evidence="7 8">LS</strain>
        <tissue evidence="7">Full body</tissue>
    </source>
</reference>
<protein>
    <submittedName>
        <fullName evidence="7">Putative gustatory receptor 8a</fullName>
    </submittedName>
</protein>
<feature type="transmembrane region" description="Helical" evidence="6">
    <location>
        <begin position="505"/>
        <end position="527"/>
    </location>
</feature>
<feature type="transmembrane region" description="Helical" evidence="6">
    <location>
        <begin position="70"/>
        <end position="92"/>
    </location>
</feature>
<gene>
    <name evidence="7" type="ORF">FF38_03095</name>
</gene>
<evidence type="ECO:0000256" key="1">
    <source>
        <dbReference type="ARBA" id="ARBA00004651"/>
    </source>
</evidence>
<dbReference type="GO" id="GO:0005886">
    <property type="term" value="C:plasma membrane"/>
    <property type="evidence" value="ECO:0007669"/>
    <property type="project" value="UniProtKB-SubCell"/>
</dbReference>
<feature type="transmembrane region" description="Helical" evidence="6">
    <location>
        <begin position="764"/>
        <end position="780"/>
    </location>
</feature>
<organism evidence="7 8">
    <name type="scientific">Lucilia cuprina</name>
    <name type="common">Green bottle fly</name>
    <name type="synonym">Australian sheep blowfly</name>
    <dbReference type="NCBI Taxonomy" id="7375"/>
    <lineage>
        <taxon>Eukaryota</taxon>
        <taxon>Metazoa</taxon>
        <taxon>Ecdysozoa</taxon>
        <taxon>Arthropoda</taxon>
        <taxon>Hexapoda</taxon>
        <taxon>Insecta</taxon>
        <taxon>Pterygota</taxon>
        <taxon>Neoptera</taxon>
        <taxon>Endopterygota</taxon>
        <taxon>Diptera</taxon>
        <taxon>Brachycera</taxon>
        <taxon>Muscomorpha</taxon>
        <taxon>Oestroidea</taxon>
        <taxon>Calliphoridae</taxon>
        <taxon>Luciliinae</taxon>
        <taxon>Lucilia</taxon>
    </lineage>
</organism>
<sequence length="1073" mass="128267">MIIPPSLRLFKLYKTLHTELTKQLNNSYLIFIKLKMSKFLLNHFYIFTIIGYCTITLNDNLRYKIKIERYLILWSWLLLICFNIITIIAIFSPDEFLYRGDAFGYFNDTLKVIFSDIAVTCSYLEAIFRRKPLREFWKIYVSLRKKSPEDDINIFDIKLLWQNGRFIIIFYGVVICEALAMFVFIVWQYKSRHLILFWSIFSPLAYATYIRNMQFIFYIELIRLELVKLQYDLNLMVDYSRFVAYGCGFKGFEEFLRRKLVEKQKQYQMIYEMFENFQNSFGLSIVAVLSMIYVRILVDSYFAYYSVYNNWNKLEVTLLCPSLLEIPVFLITSKNCMDVSLMNYVNMKVCISKILRIHLKIFKIMGFCNLSLNENFKPNINIERCLTLWSLILLVSYNIMAFIALTSDDVYLFTSDKFGYFNDVLKFLVADIAVTVSYLETIFKRSEFYKFWTIYNCLQRKTNDEWKLGKTFRFFAVLYTFIILEAVILILFFNFQTMTRHLTMFWSAFLPFIYAVHLRNMQFIFYIELIRLELVKLKEDLSLLVDYSRFMAYGCGFRGFGEFLRKQLLDKQKNYQMIYEMFEHFQNGFGFSITAVLLMIYVRVLVDAYFAYYTIFRDWNRFGSYVIEIFRNYAFNTSLFTNSGIFNNFKKLHGCGELFLVEVVSDETHLNNVKIAITSNCVTMNSRIPNILRIHMRIFRIVGFCGLSMNDDFKRKINIERWLTLWSIFLLIIFNIVTLVTFLGDDDYLFTNDLFGYFNDILKVVFADIAVTIAYLEAIFKREHYHKFWLIYDRLQTELESKGKSLNLKDLWKNRRFLVIFYTIIIMEIVAIIWFVNFQTTTRHVLLFCIIFTPFTYAVHLRNMQFIFYIEIIRLELVKLQEDLNLLVDYSRFMAYGCTFRGFEEFLRKKLLDKQKTYQMIFEMFEHFQNGFGFSIIAVILMIYVHVLVDAYFAYYAIYCHFDTTEIILFIPACFQIPVFLITSKNCMDVVKLITFNLHSIVSQFENHSSIVSTQLQNFSLQILHQRICINGIGITRMDGYMLTRAIGSITTYMIFFIQFMPKFTNFQDDKKN</sequence>
<keyword evidence="5 6" id="KW-0472">Membrane</keyword>
<dbReference type="STRING" id="7375.A0A0L0CJU8"/>
<feature type="transmembrane region" description="Helical" evidence="6">
    <location>
        <begin position="932"/>
        <end position="955"/>
    </location>
</feature>